<reference evidence="1 2" key="2">
    <citation type="journal article" date="2022" name="Mol. Ecol. Resour.">
        <title>The genomes of chicory, endive, great burdock and yacon provide insights into Asteraceae paleo-polyploidization history and plant inulin production.</title>
        <authorList>
            <person name="Fan W."/>
            <person name="Wang S."/>
            <person name="Wang H."/>
            <person name="Wang A."/>
            <person name="Jiang F."/>
            <person name="Liu H."/>
            <person name="Zhao H."/>
            <person name="Xu D."/>
            <person name="Zhang Y."/>
        </authorList>
    </citation>
    <scope>NUCLEOTIDE SEQUENCE [LARGE SCALE GENOMIC DNA]</scope>
    <source>
        <strain evidence="2">cv. Yunnan</strain>
        <tissue evidence="1">Leaves</tissue>
    </source>
</reference>
<dbReference type="EMBL" id="CM042018">
    <property type="protein sequence ID" value="KAI3826112.1"/>
    <property type="molecule type" value="Genomic_DNA"/>
</dbReference>
<name>A0ACB9K1I1_9ASTR</name>
<protein>
    <submittedName>
        <fullName evidence="1">Uncharacterized protein</fullName>
    </submittedName>
</protein>
<organism evidence="1 2">
    <name type="scientific">Smallanthus sonchifolius</name>
    <dbReference type="NCBI Taxonomy" id="185202"/>
    <lineage>
        <taxon>Eukaryota</taxon>
        <taxon>Viridiplantae</taxon>
        <taxon>Streptophyta</taxon>
        <taxon>Embryophyta</taxon>
        <taxon>Tracheophyta</taxon>
        <taxon>Spermatophyta</taxon>
        <taxon>Magnoliopsida</taxon>
        <taxon>eudicotyledons</taxon>
        <taxon>Gunneridae</taxon>
        <taxon>Pentapetalae</taxon>
        <taxon>asterids</taxon>
        <taxon>campanulids</taxon>
        <taxon>Asterales</taxon>
        <taxon>Asteraceae</taxon>
        <taxon>Asteroideae</taxon>
        <taxon>Heliantheae alliance</taxon>
        <taxon>Millerieae</taxon>
        <taxon>Smallanthus</taxon>
    </lineage>
</organism>
<reference evidence="2" key="1">
    <citation type="journal article" date="2022" name="Mol. Ecol. Resour.">
        <title>The genomes of chicory, endive, great burdock and yacon provide insights into Asteraceae palaeo-polyploidization history and plant inulin production.</title>
        <authorList>
            <person name="Fan W."/>
            <person name="Wang S."/>
            <person name="Wang H."/>
            <person name="Wang A."/>
            <person name="Jiang F."/>
            <person name="Liu H."/>
            <person name="Zhao H."/>
            <person name="Xu D."/>
            <person name="Zhang Y."/>
        </authorList>
    </citation>
    <scope>NUCLEOTIDE SEQUENCE [LARGE SCALE GENOMIC DNA]</scope>
    <source>
        <strain evidence="2">cv. Yunnan</strain>
    </source>
</reference>
<evidence type="ECO:0000313" key="1">
    <source>
        <dbReference type="EMBL" id="KAI3826112.1"/>
    </source>
</evidence>
<proteinExistence type="predicted"/>
<gene>
    <name evidence="1" type="ORF">L1987_00155</name>
</gene>
<dbReference type="Proteomes" id="UP001056120">
    <property type="component" value="Linkage Group LG01"/>
</dbReference>
<evidence type="ECO:0000313" key="2">
    <source>
        <dbReference type="Proteomes" id="UP001056120"/>
    </source>
</evidence>
<sequence length="244" mass="28452">MIAKARKLQHELGCLSEHDSWLLFKKFAFAEGREGDDVSELEPIGREIVEKCKRLPLAVKTLGSLMWTKRSTREEIDLLPHLKRCFAYCCLFPKGYQMKKDAVIQLWVVNGFIPPREEIDLYELGEEIFNCLVWRSFFQVVKDNTYIDNFDRYKMHDLIHDMAQHVMGHECLVIEPPCNDVILPNEVFVIAKDFGSWVAYSFVVLHQEKVAGIVTLGMAFMPPAAFKHHFALPEGFYVRRWQVR</sequence>
<keyword evidence="2" id="KW-1185">Reference proteome</keyword>
<accession>A0ACB9K1I1</accession>
<comment type="caution">
    <text evidence="1">The sequence shown here is derived from an EMBL/GenBank/DDBJ whole genome shotgun (WGS) entry which is preliminary data.</text>
</comment>